<dbReference type="GO" id="GO:0004131">
    <property type="term" value="F:cytosine deaminase activity"/>
    <property type="evidence" value="ECO:0007669"/>
    <property type="project" value="UniProtKB-EC"/>
</dbReference>
<dbReference type="SUPFAM" id="SSF51556">
    <property type="entry name" value="Metallo-dependent hydrolases"/>
    <property type="match status" value="1"/>
</dbReference>
<dbReference type="EMBL" id="JACGWY010000007">
    <property type="protein sequence ID" value="MBA8817498.1"/>
    <property type="molecule type" value="Genomic_DNA"/>
</dbReference>
<dbReference type="Pfam" id="PF07969">
    <property type="entry name" value="Amidohydro_3"/>
    <property type="match status" value="1"/>
</dbReference>
<reference evidence="2 3" key="1">
    <citation type="submission" date="2020-07" db="EMBL/GenBank/DDBJ databases">
        <title>Sequencing the genomes of 1000 actinobacteria strains.</title>
        <authorList>
            <person name="Klenk H.-P."/>
        </authorList>
    </citation>
    <scope>NUCLEOTIDE SEQUENCE [LARGE SCALE GENOMIC DNA]</scope>
    <source>
        <strain evidence="2 3">DSM 27576</strain>
    </source>
</reference>
<dbReference type="Proteomes" id="UP000526083">
    <property type="component" value="Unassembled WGS sequence"/>
</dbReference>
<dbReference type="PANTHER" id="PTHR32027">
    <property type="entry name" value="CYTOSINE DEAMINASE"/>
    <property type="match status" value="1"/>
</dbReference>
<dbReference type="EC" id="3.5.4.1" evidence="2"/>
<dbReference type="InterPro" id="IPR013108">
    <property type="entry name" value="Amidohydro_3"/>
</dbReference>
<comment type="caution">
    <text evidence="2">The sequence shown here is derived from an EMBL/GenBank/DDBJ whole genome shotgun (WGS) entry which is preliminary data.</text>
</comment>
<gene>
    <name evidence="2" type="ORF">FHX48_002603</name>
</gene>
<organism evidence="2 3">
    <name type="scientific">Microbacterium halimionae</name>
    <dbReference type="NCBI Taxonomy" id="1526413"/>
    <lineage>
        <taxon>Bacteria</taxon>
        <taxon>Bacillati</taxon>
        <taxon>Actinomycetota</taxon>
        <taxon>Actinomycetes</taxon>
        <taxon>Micrococcales</taxon>
        <taxon>Microbacteriaceae</taxon>
        <taxon>Microbacterium</taxon>
    </lineage>
</organism>
<dbReference type="InterPro" id="IPR052349">
    <property type="entry name" value="Metallo-hydrolase_Enzymes"/>
</dbReference>
<dbReference type="AlphaFoldDB" id="A0A7W3PMS1"/>
<dbReference type="RefSeq" id="WP_167046731.1">
    <property type="nucleotide sequence ID" value="NZ_JAAOZB010000001.1"/>
</dbReference>
<dbReference type="Gene3D" id="2.30.40.10">
    <property type="entry name" value="Urease, subunit C, domain 1"/>
    <property type="match status" value="1"/>
</dbReference>
<evidence type="ECO:0000259" key="1">
    <source>
        <dbReference type="Pfam" id="PF07969"/>
    </source>
</evidence>
<dbReference type="InterPro" id="IPR032466">
    <property type="entry name" value="Metal_Hydrolase"/>
</dbReference>
<name>A0A7W3PMS1_9MICO</name>
<feature type="domain" description="Amidohydrolase 3" evidence="1">
    <location>
        <begin position="103"/>
        <end position="398"/>
    </location>
</feature>
<dbReference type="PANTHER" id="PTHR32027:SF9">
    <property type="entry name" value="BLL3847 PROTEIN"/>
    <property type="match status" value="1"/>
</dbReference>
<sequence>MLLRRPDELVPGETVRSLRAVTDLDGTVVSVGFADGRIVNRDAEGLAAGVDVDASDWMLLPPMADLHAHVDKAYTWSAAGSPEGSLEDAVSCWQSFGELLTYEQIKINARRQLTAAMRAGVTAIRTHVNYHEGPDPLRGIRAVIELREEFRGFVDLQVVAMHGYNRESDVIREAIGLGVDLLGDAPHLSPDPQAEIERTVQLAEEAGLGVDIHTDETLNPNSLGIRDLARLTSRWPASMTRSAGHCVSLAMQTPETLAVVLSEAAAAGVSIITNPLTNLYLQGWEHPTATPRALPPLRSILEAGVGLAAGGDNVQDPFNPLGNGDMIDVVAALVLAGHLTPRAAWEVVTAGRGLMNLPRATGAVGDVADMILVRATSVAEAVAERAPERIVIRGGRVIARRRLAIDAVDVSIIEAKEIRA</sequence>
<dbReference type="InterPro" id="IPR011059">
    <property type="entry name" value="Metal-dep_hydrolase_composite"/>
</dbReference>
<keyword evidence="3" id="KW-1185">Reference proteome</keyword>
<evidence type="ECO:0000313" key="3">
    <source>
        <dbReference type="Proteomes" id="UP000526083"/>
    </source>
</evidence>
<accession>A0A7W3PMS1</accession>
<protein>
    <submittedName>
        <fullName evidence="2">Cytosine deaminase</fullName>
        <ecNumber evidence="2">3.5.4.1</ecNumber>
    </submittedName>
</protein>
<dbReference type="SUPFAM" id="SSF51338">
    <property type="entry name" value="Composite domain of metallo-dependent hydrolases"/>
    <property type="match status" value="1"/>
</dbReference>
<dbReference type="Gene3D" id="3.20.20.140">
    <property type="entry name" value="Metal-dependent hydrolases"/>
    <property type="match status" value="1"/>
</dbReference>
<proteinExistence type="predicted"/>
<evidence type="ECO:0000313" key="2">
    <source>
        <dbReference type="EMBL" id="MBA8817498.1"/>
    </source>
</evidence>
<keyword evidence="2" id="KW-0378">Hydrolase</keyword>